<evidence type="ECO:0000259" key="2">
    <source>
        <dbReference type="PROSITE" id="PS50206"/>
    </source>
</evidence>
<dbReference type="CDD" id="cd00158">
    <property type="entry name" value="RHOD"/>
    <property type="match status" value="1"/>
</dbReference>
<dbReference type="GeneID" id="93710731"/>
<evidence type="ECO:0000313" key="4">
    <source>
        <dbReference type="Proteomes" id="UP000182762"/>
    </source>
</evidence>
<name>A0A1I5ZGK9_9BACI</name>
<dbReference type="Pfam" id="PF00581">
    <property type="entry name" value="Rhodanese"/>
    <property type="match status" value="1"/>
</dbReference>
<organism evidence="3 4">
    <name type="scientific">Priestia endophytica DSM 13796</name>
    <dbReference type="NCBI Taxonomy" id="1121089"/>
    <lineage>
        <taxon>Bacteria</taxon>
        <taxon>Bacillati</taxon>
        <taxon>Bacillota</taxon>
        <taxon>Bacilli</taxon>
        <taxon>Bacillales</taxon>
        <taxon>Bacillaceae</taxon>
        <taxon>Priestia</taxon>
    </lineage>
</organism>
<reference evidence="3 4" key="1">
    <citation type="submission" date="2016-10" db="EMBL/GenBank/DDBJ databases">
        <authorList>
            <person name="Varghese N."/>
            <person name="Submissions S."/>
        </authorList>
    </citation>
    <scope>NUCLEOTIDE SEQUENCE [LARGE SCALE GENOMIC DNA]</scope>
    <source>
        <strain evidence="3 4">DSM 13796</strain>
    </source>
</reference>
<dbReference type="SMART" id="SM00450">
    <property type="entry name" value="RHOD"/>
    <property type="match status" value="1"/>
</dbReference>
<evidence type="ECO:0000256" key="1">
    <source>
        <dbReference type="SAM" id="Phobius"/>
    </source>
</evidence>
<dbReference type="PANTHER" id="PTHR43031:SF17">
    <property type="entry name" value="SULFURTRANSFERASE YTWF-RELATED"/>
    <property type="match status" value="1"/>
</dbReference>
<keyword evidence="1" id="KW-1133">Transmembrane helix</keyword>
<dbReference type="Gene3D" id="3.40.250.10">
    <property type="entry name" value="Rhodanese-like domain"/>
    <property type="match status" value="1"/>
</dbReference>
<dbReference type="Proteomes" id="UP000182762">
    <property type="component" value="Unassembled WGS sequence"/>
</dbReference>
<keyword evidence="4" id="KW-1185">Reference proteome</keyword>
<dbReference type="RefSeq" id="WP_061804251.1">
    <property type="nucleotide sequence ID" value="NZ_FOXX01000004.1"/>
</dbReference>
<proteinExistence type="predicted"/>
<feature type="transmembrane region" description="Helical" evidence="1">
    <location>
        <begin position="6"/>
        <end position="24"/>
    </location>
</feature>
<accession>A0A1I5ZGK9</accession>
<dbReference type="InterPro" id="IPR001763">
    <property type="entry name" value="Rhodanese-like_dom"/>
</dbReference>
<dbReference type="PROSITE" id="PS50206">
    <property type="entry name" value="RHODANESE_3"/>
    <property type="match status" value="1"/>
</dbReference>
<keyword evidence="1" id="KW-0812">Transmembrane</keyword>
<sequence>MSESVFINILIFGFILLFVFQRFITRKGIKQITTTELKRELEDKKKQFIDVRTPSEFRTKHIEGFQNMPLAELHQQSHHLLKEREVFVICQSGMRSAKASRLLRNLGFKKVTNVKGGMNTWI</sequence>
<dbReference type="InterPro" id="IPR050229">
    <property type="entry name" value="GlpE_sulfurtransferase"/>
</dbReference>
<gene>
    <name evidence="3" type="ORF">SAMN02745910_02058</name>
</gene>
<dbReference type="PANTHER" id="PTHR43031">
    <property type="entry name" value="FAD-DEPENDENT OXIDOREDUCTASE"/>
    <property type="match status" value="1"/>
</dbReference>
<comment type="caution">
    <text evidence="3">The sequence shown here is derived from an EMBL/GenBank/DDBJ whole genome shotgun (WGS) entry which is preliminary data.</text>
</comment>
<protein>
    <submittedName>
        <fullName evidence="3">Rhodanese-related sulfurtransferase</fullName>
    </submittedName>
</protein>
<evidence type="ECO:0000313" key="3">
    <source>
        <dbReference type="EMBL" id="SFQ55592.1"/>
    </source>
</evidence>
<dbReference type="EMBL" id="FOXX01000004">
    <property type="protein sequence ID" value="SFQ55592.1"/>
    <property type="molecule type" value="Genomic_DNA"/>
</dbReference>
<feature type="domain" description="Rhodanese" evidence="2">
    <location>
        <begin position="42"/>
        <end position="122"/>
    </location>
</feature>
<keyword evidence="1" id="KW-0472">Membrane</keyword>
<dbReference type="SUPFAM" id="SSF52821">
    <property type="entry name" value="Rhodanese/Cell cycle control phosphatase"/>
    <property type="match status" value="1"/>
</dbReference>
<dbReference type="InterPro" id="IPR036873">
    <property type="entry name" value="Rhodanese-like_dom_sf"/>
</dbReference>